<dbReference type="EMBL" id="MCFE01000034">
    <property type="protein sequence ID" value="ORY04522.1"/>
    <property type="molecule type" value="Genomic_DNA"/>
</dbReference>
<evidence type="ECO:0000259" key="1">
    <source>
        <dbReference type="Pfam" id="PF02752"/>
    </source>
</evidence>
<dbReference type="Pfam" id="PF02752">
    <property type="entry name" value="Arrestin_C"/>
    <property type="match status" value="1"/>
</dbReference>
<comment type="caution">
    <text evidence="2">The sequence shown here is derived from an EMBL/GenBank/DDBJ whole genome shotgun (WGS) entry which is preliminary data.</text>
</comment>
<evidence type="ECO:0000313" key="3">
    <source>
        <dbReference type="Proteomes" id="UP000193498"/>
    </source>
</evidence>
<reference evidence="2 3" key="1">
    <citation type="submission" date="2016-07" db="EMBL/GenBank/DDBJ databases">
        <title>Pervasive Adenine N6-methylation of Active Genes in Fungi.</title>
        <authorList>
            <consortium name="DOE Joint Genome Institute"/>
            <person name="Mondo S.J."/>
            <person name="Dannebaum R.O."/>
            <person name="Kuo R.C."/>
            <person name="Labutti K."/>
            <person name="Haridas S."/>
            <person name="Kuo A."/>
            <person name="Salamov A."/>
            <person name="Ahrendt S.R."/>
            <person name="Lipzen A."/>
            <person name="Sullivan W."/>
            <person name="Andreopoulos W.B."/>
            <person name="Clum A."/>
            <person name="Lindquist E."/>
            <person name="Daum C."/>
            <person name="Ramamoorthy G.K."/>
            <person name="Gryganskyi A."/>
            <person name="Culley D."/>
            <person name="Magnuson J.K."/>
            <person name="James T.Y."/>
            <person name="O'Malley M.A."/>
            <person name="Stajich J.E."/>
            <person name="Spatafora J.W."/>
            <person name="Visel A."/>
            <person name="Grigoriev I.V."/>
        </authorList>
    </citation>
    <scope>NUCLEOTIDE SEQUENCE [LARGE SCALE GENOMIC DNA]</scope>
    <source>
        <strain evidence="2 3">CBS 931.73</strain>
    </source>
</reference>
<sequence length="214" mass="24131">MGEVAYTLNVRVKRPTFTRDVKASKSLTLRRDSLVNFNTVDDLFSNPNSLAASLQQSIHFPIRAIVQGESIPLVIMVSHLIEHSINSLVISVREHVKYQSSVSAFQTVKHIARFHFKVYPDDIAEEKKVILNLSNCSVRFSCDTTYIQVEHELNIQFNHPTLQHDINIPIWLAPKELQTAYDELPPYSAGLSGGLELPTYDLVSQPLSQMVLSS</sequence>
<dbReference type="InterPro" id="IPR011022">
    <property type="entry name" value="Arrestin_C-like"/>
</dbReference>
<name>A0A1Y1Z2J9_9FUNG</name>
<organism evidence="2 3">
    <name type="scientific">Basidiobolus meristosporus CBS 931.73</name>
    <dbReference type="NCBI Taxonomy" id="1314790"/>
    <lineage>
        <taxon>Eukaryota</taxon>
        <taxon>Fungi</taxon>
        <taxon>Fungi incertae sedis</taxon>
        <taxon>Zoopagomycota</taxon>
        <taxon>Entomophthoromycotina</taxon>
        <taxon>Basidiobolomycetes</taxon>
        <taxon>Basidiobolales</taxon>
        <taxon>Basidiobolaceae</taxon>
        <taxon>Basidiobolus</taxon>
    </lineage>
</organism>
<evidence type="ECO:0000313" key="2">
    <source>
        <dbReference type="EMBL" id="ORY04522.1"/>
    </source>
</evidence>
<protein>
    <recommendedName>
        <fullName evidence="1">Arrestin C-terminal-like domain-containing protein</fullName>
    </recommendedName>
</protein>
<keyword evidence="3" id="KW-1185">Reference proteome</keyword>
<proteinExistence type="predicted"/>
<gene>
    <name evidence="2" type="ORF">K493DRAFT_296961</name>
</gene>
<dbReference type="Proteomes" id="UP000193498">
    <property type="component" value="Unassembled WGS sequence"/>
</dbReference>
<feature type="domain" description="Arrestin C-terminal-like" evidence="1">
    <location>
        <begin position="53"/>
        <end position="170"/>
    </location>
</feature>
<dbReference type="AlphaFoldDB" id="A0A1Y1Z2J9"/>
<accession>A0A1Y1Z2J9</accession>
<dbReference type="InParanoid" id="A0A1Y1Z2J9"/>